<feature type="transmembrane region" description="Helical" evidence="5">
    <location>
        <begin position="523"/>
        <end position="544"/>
    </location>
</feature>
<dbReference type="PANTHER" id="PTHR43077:SF10">
    <property type="entry name" value="TRANSPORT PERMEASE PROTEIN"/>
    <property type="match status" value="1"/>
</dbReference>
<evidence type="ECO:0000256" key="1">
    <source>
        <dbReference type="ARBA" id="ARBA00004141"/>
    </source>
</evidence>
<accession>R4K8T5</accession>
<dbReference type="GO" id="GO:0016020">
    <property type="term" value="C:membrane"/>
    <property type="evidence" value="ECO:0007669"/>
    <property type="project" value="UniProtKB-SubCell"/>
</dbReference>
<evidence type="ECO:0000256" key="5">
    <source>
        <dbReference type="SAM" id="Phobius"/>
    </source>
</evidence>
<keyword evidence="4 5" id="KW-0472">Membrane</keyword>
<evidence type="ECO:0000256" key="4">
    <source>
        <dbReference type="ARBA" id="ARBA00023136"/>
    </source>
</evidence>
<dbReference type="NCBIfam" id="TIGR03061">
    <property type="entry name" value="pip_yhgE_Nterm"/>
    <property type="match status" value="1"/>
</dbReference>
<dbReference type="KEGG" id="cpas:Clopa_1021"/>
<keyword evidence="3 5" id="KW-1133">Transmembrane helix</keyword>
<feature type="transmembrane region" description="Helical" evidence="5">
    <location>
        <begin position="21"/>
        <end position="41"/>
    </location>
</feature>
<dbReference type="PATRIC" id="fig|86416.3.peg.1014"/>
<dbReference type="InterPro" id="IPR017500">
    <property type="entry name" value="Phage_infect_YhgE_N"/>
</dbReference>
<dbReference type="InterPro" id="IPR017501">
    <property type="entry name" value="Phage_infect_YhgE_C"/>
</dbReference>
<dbReference type="Proteomes" id="UP000013523">
    <property type="component" value="Chromosome"/>
</dbReference>
<name>R4K8T5_CLOPA</name>
<dbReference type="OrthoDB" id="9811483at2"/>
<evidence type="ECO:0000313" key="6">
    <source>
        <dbReference type="EMBL" id="AGK96030.1"/>
    </source>
</evidence>
<feature type="transmembrane region" description="Helical" evidence="5">
    <location>
        <begin position="565"/>
        <end position="582"/>
    </location>
</feature>
<dbReference type="HOGENOM" id="CLU_004534_2_0_9"/>
<dbReference type="RefSeq" id="WP_015614353.1">
    <property type="nucleotide sequence ID" value="NC_021182.1"/>
</dbReference>
<evidence type="ECO:0000256" key="2">
    <source>
        <dbReference type="ARBA" id="ARBA00022692"/>
    </source>
</evidence>
<dbReference type="NCBIfam" id="TIGR03062">
    <property type="entry name" value="pip_yhgE_Cterm"/>
    <property type="match status" value="1"/>
</dbReference>
<dbReference type="AlphaFoldDB" id="R4K8T5"/>
<keyword evidence="7" id="KW-1185">Reference proteome</keyword>
<dbReference type="InterPro" id="IPR051328">
    <property type="entry name" value="T7SS_ABC-Transporter"/>
</dbReference>
<sequence>MEHIFNIVTIFKRDMKSIIHNPIALIIITGLCILPSLYAWVNIKACWNPYENTGTIPVAVVNKDKMISFKNKNLNMGNEIVKNLKSNNKIGWKFVSQREGDLGIVDGTYYAEIEIPEDFSSSFVSILSDNPKKPQITYKVNTKENPVAGKITDVAKNTLIDQITSNFIVTVNQTLFSSLNEVGQDAQKNRDNIIKVKDDIININNNMDLITSTLQSINISSGNLGTFLTELRATIPSVESGLNSVIQSNENNAAMIKSTQTTLNNSANNIQINLNNENASIYRIQSMLNNLNEMSLNSNTSQFNSVASGINSAIDGANNSNNAIIDYLQKINGAIPNADIANMVSSLNNIQTSLNGEKNNVNNLQQNFSKTNNINKGILNSLNNSTASVNSQLTNSINQYNSKARGSLNSIGNSLITATNDATYLMQQAQDTNKQIDKLMGSAIEGTTLASKVSGDLNSRLLEFKDIIAKLASKLQLVNNNDLQQIISILQSNPQFMADFIANPFNLKDESIYTTPNYGSSMAPIYTVLAIWVGSLLLTSILTTKTVPTEEYRKLSLREKHFGKMLTFISLSVIQSLIVSLGDKFLLGVYTVNTSLMIAFAVVSGITFSIIVYTLVSVLGNVGKALAIILLIVQVAGSGGTYPIQLDPLAFRIVQPMLPFTYSVGGFREAIGGPLISTVMMDFSMLILISILFILLGLFFKRPLDPVISKFEAKFKKSGIGE</sequence>
<proteinExistence type="predicted"/>
<keyword evidence="2 5" id="KW-0812">Transmembrane</keyword>
<protein>
    <submittedName>
        <fullName evidence="6">YhgE/Pip-like protein</fullName>
    </submittedName>
</protein>
<feature type="transmembrane region" description="Helical" evidence="5">
    <location>
        <begin position="594"/>
        <end position="616"/>
    </location>
</feature>
<evidence type="ECO:0000256" key="3">
    <source>
        <dbReference type="ARBA" id="ARBA00022989"/>
    </source>
</evidence>
<dbReference type="STRING" id="86416.Clopa_1021"/>
<dbReference type="PANTHER" id="PTHR43077">
    <property type="entry name" value="TRANSPORT PERMEASE YVFS-RELATED"/>
    <property type="match status" value="1"/>
</dbReference>
<feature type="transmembrane region" description="Helical" evidence="5">
    <location>
        <begin position="625"/>
        <end position="644"/>
    </location>
</feature>
<evidence type="ECO:0000313" key="7">
    <source>
        <dbReference type="Proteomes" id="UP000013523"/>
    </source>
</evidence>
<gene>
    <name evidence="6" type="ORF">Clopa_1021</name>
</gene>
<dbReference type="EMBL" id="CP003261">
    <property type="protein sequence ID" value="AGK96030.1"/>
    <property type="molecule type" value="Genomic_DNA"/>
</dbReference>
<organism evidence="6 7">
    <name type="scientific">Clostridium pasteurianum BC1</name>
    <dbReference type="NCBI Taxonomy" id="86416"/>
    <lineage>
        <taxon>Bacteria</taxon>
        <taxon>Bacillati</taxon>
        <taxon>Bacillota</taxon>
        <taxon>Clostridia</taxon>
        <taxon>Eubacteriales</taxon>
        <taxon>Clostridiaceae</taxon>
        <taxon>Clostridium</taxon>
    </lineage>
</organism>
<feature type="transmembrane region" description="Helical" evidence="5">
    <location>
        <begin position="683"/>
        <end position="700"/>
    </location>
</feature>
<reference evidence="6 7" key="1">
    <citation type="submission" date="2012-01" db="EMBL/GenBank/DDBJ databases">
        <title>Complete sequence of chromosome of Clostridium pasteurianum BC1.</title>
        <authorList>
            <consortium name="US DOE Joint Genome Institute"/>
            <person name="Lucas S."/>
            <person name="Han J."/>
            <person name="Lapidus A."/>
            <person name="Cheng J.-F."/>
            <person name="Goodwin L."/>
            <person name="Pitluck S."/>
            <person name="Peters L."/>
            <person name="Mikhailova N."/>
            <person name="Teshima H."/>
            <person name="Detter J.C."/>
            <person name="Han C."/>
            <person name="Tapia R."/>
            <person name="Land M."/>
            <person name="Hauser L."/>
            <person name="Kyrpides N."/>
            <person name="Ivanova N."/>
            <person name="Pagani I."/>
            <person name="Dunn J."/>
            <person name="Taghavi S."/>
            <person name="Francis A."/>
            <person name="van der Lelie D."/>
            <person name="Woyke T."/>
        </authorList>
    </citation>
    <scope>NUCLEOTIDE SEQUENCE [LARGE SCALE GENOMIC DNA]</scope>
    <source>
        <strain evidence="6 7">BC1</strain>
    </source>
</reference>
<dbReference type="eggNOG" id="COG1511">
    <property type="taxonomic scope" value="Bacteria"/>
</dbReference>
<comment type="subcellular location">
    <subcellularLocation>
        <location evidence="1">Membrane</location>
        <topology evidence="1">Multi-pass membrane protein</topology>
    </subcellularLocation>
</comment>